<sequence>MNLLAEHATLVAVVSRVAHPTADCTRSVLWAPVVAVEVTSTTTVLTEASVATSTVLIEAAFATAMVLVEGSLATATVLIEASLTI</sequence>
<dbReference type="Proteomes" id="UP000251314">
    <property type="component" value="Unassembled WGS sequence"/>
</dbReference>
<dbReference type="AlphaFoldDB" id="A0A329SA50"/>
<keyword evidence="2" id="KW-1185">Reference proteome</keyword>
<protein>
    <submittedName>
        <fullName evidence="1">Uncharacterized protein</fullName>
    </submittedName>
</protein>
<name>A0A329SA50_9STRA</name>
<comment type="caution">
    <text evidence="1">The sequence shown here is derived from an EMBL/GenBank/DDBJ whole genome shotgun (WGS) entry which is preliminary data.</text>
</comment>
<dbReference type="EMBL" id="MJFZ01000234">
    <property type="protein sequence ID" value="RAW33551.1"/>
    <property type="molecule type" value="Genomic_DNA"/>
</dbReference>
<reference evidence="1 2" key="1">
    <citation type="submission" date="2018-01" db="EMBL/GenBank/DDBJ databases">
        <title>Draft genome of the strawberry crown rot pathogen Phytophthora cactorum.</title>
        <authorList>
            <person name="Armitage A.D."/>
            <person name="Lysoe E."/>
            <person name="Nellist C.F."/>
            <person name="Harrison R.J."/>
            <person name="Brurberg M.B."/>
        </authorList>
    </citation>
    <scope>NUCLEOTIDE SEQUENCE [LARGE SCALE GENOMIC DNA]</scope>
    <source>
        <strain evidence="1 2">10300</strain>
    </source>
</reference>
<evidence type="ECO:0000313" key="1">
    <source>
        <dbReference type="EMBL" id="RAW33551.1"/>
    </source>
</evidence>
<accession>A0A329SA50</accession>
<dbReference type="VEuPathDB" id="FungiDB:PC110_g10157"/>
<proteinExistence type="predicted"/>
<evidence type="ECO:0000313" key="2">
    <source>
        <dbReference type="Proteomes" id="UP000251314"/>
    </source>
</evidence>
<gene>
    <name evidence="1" type="ORF">PC110_g10157</name>
</gene>
<organism evidence="1 2">
    <name type="scientific">Phytophthora cactorum</name>
    <dbReference type="NCBI Taxonomy" id="29920"/>
    <lineage>
        <taxon>Eukaryota</taxon>
        <taxon>Sar</taxon>
        <taxon>Stramenopiles</taxon>
        <taxon>Oomycota</taxon>
        <taxon>Peronosporomycetes</taxon>
        <taxon>Peronosporales</taxon>
        <taxon>Peronosporaceae</taxon>
        <taxon>Phytophthora</taxon>
    </lineage>
</organism>